<keyword evidence="4" id="KW-0456">Lyase</keyword>
<protein>
    <submittedName>
        <fullName evidence="6">Uncharacterized conserved protein</fullName>
    </submittedName>
</protein>
<keyword evidence="3" id="KW-0862">Zinc</keyword>
<dbReference type="InterPro" id="IPR006913">
    <property type="entry name" value="CENP-V/GFA"/>
</dbReference>
<organism evidence="6 7">
    <name type="scientific">Pseudomonas jessenii</name>
    <dbReference type="NCBI Taxonomy" id="77298"/>
    <lineage>
        <taxon>Bacteria</taxon>
        <taxon>Pseudomonadati</taxon>
        <taxon>Pseudomonadota</taxon>
        <taxon>Gammaproteobacteria</taxon>
        <taxon>Pseudomonadales</taxon>
        <taxon>Pseudomonadaceae</taxon>
        <taxon>Pseudomonas</taxon>
    </lineage>
</organism>
<comment type="similarity">
    <text evidence="1">Belongs to the Gfa family.</text>
</comment>
<evidence type="ECO:0000256" key="1">
    <source>
        <dbReference type="ARBA" id="ARBA00005495"/>
    </source>
</evidence>
<evidence type="ECO:0000313" key="6">
    <source>
        <dbReference type="EMBL" id="SEC53781.1"/>
    </source>
</evidence>
<evidence type="ECO:0000256" key="3">
    <source>
        <dbReference type="ARBA" id="ARBA00022833"/>
    </source>
</evidence>
<accession>A0A231FYI0</accession>
<dbReference type="PROSITE" id="PS51891">
    <property type="entry name" value="CENP_V_GFA"/>
    <property type="match status" value="1"/>
</dbReference>
<dbReference type="RefSeq" id="WP_090456207.1">
    <property type="nucleotide sequence ID" value="NZ_FNTC01000002.1"/>
</dbReference>
<dbReference type="InterPro" id="IPR011057">
    <property type="entry name" value="Mss4-like_sf"/>
</dbReference>
<sequence>MDEFHHGSCLCGAVKYRLSTKLKAVTHCHCSQCRKGHGAAFATYASAPASALGIMTGADSLKAYESSRGVTRQFCSHCGSSLFWSDSTGAFSEWISIALGTLDTPFRPNKQKHVFVSSKADWYDINDQHPRTD</sequence>
<dbReference type="Gene3D" id="3.90.1590.10">
    <property type="entry name" value="glutathione-dependent formaldehyde- activating enzyme (gfa)"/>
    <property type="match status" value="1"/>
</dbReference>
<reference evidence="7" key="1">
    <citation type="submission" date="2016-10" db="EMBL/GenBank/DDBJ databases">
        <authorList>
            <person name="Varghese N."/>
            <person name="Submissions S."/>
        </authorList>
    </citation>
    <scope>NUCLEOTIDE SEQUENCE [LARGE SCALE GENOMIC DNA]</scope>
    <source>
        <strain evidence="7">BS3660</strain>
    </source>
</reference>
<evidence type="ECO:0000256" key="2">
    <source>
        <dbReference type="ARBA" id="ARBA00022723"/>
    </source>
</evidence>
<feature type="domain" description="CENP-V/GFA" evidence="5">
    <location>
        <begin position="5"/>
        <end position="124"/>
    </location>
</feature>
<evidence type="ECO:0000256" key="4">
    <source>
        <dbReference type="ARBA" id="ARBA00023239"/>
    </source>
</evidence>
<evidence type="ECO:0000313" key="7">
    <source>
        <dbReference type="Proteomes" id="UP000198542"/>
    </source>
</evidence>
<dbReference type="PANTHER" id="PTHR33337:SF40">
    <property type="entry name" value="CENP-V_GFA DOMAIN-CONTAINING PROTEIN-RELATED"/>
    <property type="match status" value="1"/>
</dbReference>
<keyword evidence="2" id="KW-0479">Metal-binding</keyword>
<dbReference type="Pfam" id="PF04828">
    <property type="entry name" value="GFA"/>
    <property type="match status" value="1"/>
</dbReference>
<dbReference type="GO" id="GO:0046872">
    <property type="term" value="F:metal ion binding"/>
    <property type="evidence" value="ECO:0007669"/>
    <property type="project" value="UniProtKB-KW"/>
</dbReference>
<proteinExistence type="inferred from homology"/>
<dbReference type="GO" id="GO:0016846">
    <property type="term" value="F:carbon-sulfur lyase activity"/>
    <property type="evidence" value="ECO:0007669"/>
    <property type="project" value="InterPro"/>
</dbReference>
<name>A0A231FYI0_PSEJE</name>
<evidence type="ECO:0000259" key="5">
    <source>
        <dbReference type="PROSITE" id="PS51891"/>
    </source>
</evidence>
<dbReference type="SUPFAM" id="SSF51316">
    <property type="entry name" value="Mss4-like"/>
    <property type="match status" value="1"/>
</dbReference>
<keyword evidence="7" id="KW-1185">Reference proteome</keyword>
<dbReference type="AlphaFoldDB" id="A0A231FYI0"/>
<dbReference type="EMBL" id="FNTC01000002">
    <property type="protein sequence ID" value="SEC53781.1"/>
    <property type="molecule type" value="Genomic_DNA"/>
</dbReference>
<gene>
    <name evidence="6" type="ORF">SAMN04490187_4745</name>
</gene>
<dbReference type="PANTHER" id="PTHR33337">
    <property type="entry name" value="GFA DOMAIN-CONTAINING PROTEIN"/>
    <property type="match status" value="1"/>
</dbReference>
<dbReference type="Proteomes" id="UP000198542">
    <property type="component" value="Unassembled WGS sequence"/>
</dbReference>